<accession>W0DRU5</accession>
<feature type="chain" id="PRO_5004787851" description="YVTN beta-propeller repeat-containing protein" evidence="1">
    <location>
        <begin position="30"/>
        <end position="412"/>
    </location>
</feature>
<dbReference type="EMBL" id="CP007029">
    <property type="protein sequence ID" value="AHE99683.1"/>
    <property type="molecule type" value="Genomic_DNA"/>
</dbReference>
<dbReference type="PANTHER" id="PTHR47197">
    <property type="entry name" value="PROTEIN NIRF"/>
    <property type="match status" value="1"/>
</dbReference>
<dbReference type="HOGENOM" id="CLU_650415_0_0_6"/>
<proteinExistence type="predicted"/>
<dbReference type="Gene3D" id="2.130.10.10">
    <property type="entry name" value="YVTN repeat-like/Quinoprotein amine dehydrogenase"/>
    <property type="match status" value="2"/>
</dbReference>
<dbReference type="PANTHER" id="PTHR47197:SF3">
    <property type="entry name" value="DIHYDRO-HEME D1 DEHYDROGENASE"/>
    <property type="match status" value="1"/>
</dbReference>
<evidence type="ECO:0008006" key="4">
    <source>
        <dbReference type="Google" id="ProtNLM"/>
    </source>
</evidence>
<dbReference type="AlphaFoldDB" id="W0DRU5"/>
<evidence type="ECO:0000313" key="2">
    <source>
        <dbReference type="EMBL" id="AHE99683.1"/>
    </source>
</evidence>
<name>W0DRU5_9GAMM</name>
<dbReference type="Proteomes" id="UP000005289">
    <property type="component" value="Chromosome"/>
</dbReference>
<reference evidence="2 3" key="1">
    <citation type="submission" date="2013-12" db="EMBL/GenBank/DDBJ databases">
        <authorList>
            <consortium name="DOE Joint Genome Institute"/>
            <person name="Muyzer G."/>
            <person name="Huntemann M."/>
            <person name="Han J."/>
            <person name="Chen A."/>
            <person name="Kyrpides N."/>
            <person name="Mavromatis K."/>
            <person name="Markowitz V."/>
            <person name="Palaniappan K."/>
            <person name="Ivanova N."/>
            <person name="Schaumberg A."/>
            <person name="Pati A."/>
            <person name="Liolios K."/>
            <person name="Nordberg H.P."/>
            <person name="Cantor M.N."/>
            <person name="Hua S.X."/>
            <person name="Woyke T."/>
        </authorList>
    </citation>
    <scope>NUCLEOTIDE SEQUENCE [LARGE SCALE GENOMIC DNA]</scope>
    <source>
        <strain evidence="2 3">ARh 1</strain>
    </source>
</reference>
<evidence type="ECO:0000256" key="1">
    <source>
        <dbReference type="SAM" id="SignalP"/>
    </source>
</evidence>
<dbReference type="RefSeq" id="WP_006746727.1">
    <property type="nucleotide sequence ID" value="NZ_CP007029.1"/>
</dbReference>
<dbReference type="SUPFAM" id="SSF82171">
    <property type="entry name" value="DPP6 N-terminal domain-like"/>
    <property type="match status" value="1"/>
</dbReference>
<evidence type="ECO:0000313" key="3">
    <source>
        <dbReference type="Proteomes" id="UP000005289"/>
    </source>
</evidence>
<organism evidence="2 3">
    <name type="scientific">Thioalkalivibrio paradoxus ARh 1</name>
    <dbReference type="NCBI Taxonomy" id="713585"/>
    <lineage>
        <taxon>Bacteria</taxon>
        <taxon>Pseudomonadati</taxon>
        <taxon>Pseudomonadota</taxon>
        <taxon>Gammaproteobacteria</taxon>
        <taxon>Chromatiales</taxon>
        <taxon>Ectothiorhodospiraceae</taxon>
        <taxon>Thioalkalivibrio</taxon>
    </lineage>
</organism>
<keyword evidence="3" id="KW-1185">Reference proteome</keyword>
<dbReference type="InterPro" id="IPR051200">
    <property type="entry name" value="Host-pathogen_enzymatic-act"/>
</dbReference>
<keyword evidence="1" id="KW-0732">Signal</keyword>
<dbReference type="OrthoDB" id="24300at2"/>
<dbReference type="KEGG" id="tti:THITH_16830"/>
<dbReference type="InterPro" id="IPR015943">
    <property type="entry name" value="WD40/YVTN_repeat-like_dom_sf"/>
</dbReference>
<dbReference type="STRING" id="713585.THITH_16830"/>
<gene>
    <name evidence="2" type="ORF">THITH_16830</name>
</gene>
<feature type="signal peptide" evidence="1">
    <location>
        <begin position="1"/>
        <end position="29"/>
    </location>
</feature>
<protein>
    <recommendedName>
        <fullName evidence="4">YVTN beta-propeller repeat-containing protein</fullName>
    </recommendedName>
</protein>
<sequence length="412" mass="44201">MNQNAMKNLLLKPIAVAVAATVIPVAAMASQPTWPDVVVQLHGAGKAFIVDTNTDELVATLDTCRGGTLGSTTPDASKVYVSCAAPDETDVVVIDLNEREVINRIATGNRPKHGLVSPDGKLVGVDHWGLSDGKLRVTFLDASSDEIVRTLDIDVQGEPVGVTSMHNSWSADSRYFFTMDRVDNRVVVVDTSDWSMSTMASPSRPHYPAVSPDGSELWLVHEGSGDVKPGVVIFDLTKADRPVVTELSMPLTGEEVAEAHHGNFSQDGKLFMILNRGPGDNALGREVAFFDAETKEFLHRLSTASTGVGHTYNSPDGRHTVVTNYGNNVISVIDLEEMRTVADLSIGKGRMGHVAFTQDGSYGYVSNAGDGNLYKVDMASFEVVKEIVTGGGMPGGGQALNVWTNVFEELPR</sequence>